<dbReference type="FunFam" id="2.10.25.10:FF:000036">
    <property type="entry name" value="Integrin beta"/>
    <property type="match status" value="1"/>
</dbReference>
<evidence type="ECO:0000256" key="10">
    <source>
        <dbReference type="ARBA" id="ARBA00023157"/>
    </source>
</evidence>
<keyword evidence="11" id="KW-0325">Glycoprotein</keyword>
<keyword evidence="7 12" id="KW-1133">Transmembrane helix</keyword>
<dbReference type="SUPFAM" id="SSF81296">
    <property type="entry name" value="E set domains"/>
    <property type="match status" value="1"/>
</dbReference>
<dbReference type="FunCoup" id="D3BKA0">
    <property type="interactions" value="421"/>
</dbReference>
<keyword evidence="4 12" id="KW-0812">Transmembrane</keyword>
<evidence type="ECO:0000256" key="2">
    <source>
        <dbReference type="ARBA" id="ARBA00007449"/>
    </source>
</evidence>
<dbReference type="Gene3D" id="2.10.25.10">
    <property type="entry name" value="Laminin"/>
    <property type="match status" value="1"/>
</dbReference>
<feature type="chain" id="PRO_5003042311" description="C-type lectin domain-containing protein" evidence="13">
    <location>
        <begin position="22"/>
        <end position="1142"/>
    </location>
</feature>
<dbReference type="GO" id="GO:0007229">
    <property type="term" value="P:integrin-mediated signaling pathway"/>
    <property type="evidence" value="ECO:0007669"/>
    <property type="project" value="UniProtKB-KW"/>
</dbReference>
<evidence type="ECO:0000313" key="15">
    <source>
        <dbReference type="EMBL" id="EFA78330.1"/>
    </source>
</evidence>
<evidence type="ECO:0000256" key="5">
    <source>
        <dbReference type="ARBA" id="ARBA00022729"/>
    </source>
</evidence>
<evidence type="ECO:0000256" key="13">
    <source>
        <dbReference type="SAM" id="SignalP"/>
    </source>
</evidence>
<evidence type="ECO:0000256" key="1">
    <source>
        <dbReference type="ARBA" id="ARBA00004479"/>
    </source>
</evidence>
<evidence type="ECO:0000259" key="14">
    <source>
        <dbReference type="PROSITE" id="PS50041"/>
    </source>
</evidence>
<dbReference type="CDD" id="cd00037">
    <property type="entry name" value="CLECT"/>
    <property type="match status" value="1"/>
</dbReference>
<feature type="domain" description="C-type lectin" evidence="14">
    <location>
        <begin position="30"/>
        <end position="168"/>
    </location>
</feature>
<dbReference type="GeneID" id="31364457"/>
<dbReference type="PANTHER" id="PTHR31378:SF14">
    <property type="entry name" value="EGF-LIKE DOMAIN-CONTAINING PROTEIN"/>
    <property type="match status" value="1"/>
</dbReference>
<evidence type="ECO:0000256" key="7">
    <source>
        <dbReference type="ARBA" id="ARBA00022989"/>
    </source>
</evidence>
<gene>
    <name evidence="15" type="ORF">PPL_08981</name>
</gene>
<evidence type="ECO:0000256" key="6">
    <source>
        <dbReference type="ARBA" id="ARBA00022737"/>
    </source>
</evidence>
<keyword evidence="10" id="KW-1015">Disulfide bond</keyword>
<feature type="signal peptide" evidence="13">
    <location>
        <begin position="1"/>
        <end position="21"/>
    </location>
</feature>
<evidence type="ECO:0000256" key="8">
    <source>
        <dbReference type="ARBA" id="ARBA00023037"/>
    </source>
</evidence>
<dbReference type="GO" id="GO:0016020">
    <property type="term" value="C:membrane"/>
    <property type="evidence" value="ECO:0007669"/>
    <property type="project" value="UniProtKB-SubCell"/>
</dbReference>
<keyword evidence="16" id="KW-1185">Reference proteome</keyword>
<protein>
    <recommendedName>
        <fullName evidence="14">C-type lectin domain-containing protein</fullName>
    </recommendedName>
</protein>
<keyword evidence="6" id="KW-0677">Repeat</keyword>
<dbReference type="Proteomes" id="UP000001396">
    <property type="component" value="Unassembled WGS sequence"/>
</dbReference>
<dbReference type="AlphaFoldDB" id="D3BKA0"/>
<evidence type="ECO:0000256" key="4">
    <source>
        <dbReference type="ARBA" id="ARBA00022692"/>
    </source>
</evidence>
<name>D3BKA0_HETP5</name>
<keyword evidence="8" id="KW-0401">Integrin</keyword>
<evidence type="ECO:0000256" key="11">
    <source>
        <dbReference type="ARBA" id="ARBA00023180"/>
    </source>
</evidence>
<reference evidence="15 16" key="1">
    <citation type="journal article" date="2011" name="Genome Res.">
        <title>Phylogeny-wide analysis of social amoeba genomes highlights ancient origins for complex intercellular communication.</title>
        <authorList>
            <person name="Heidel A.J."/>
            <person name="Lawal H.M."/>
            <person name="Felder M."/>
            <person name="Schilde C."/>
            <person name="Helps N.R."/>
            <person name="Tunggal B."/>
            <person name="Rivero F."/>
            <person name="John U."/>
            <person name="Schleicher M."/>
            <person name="Eichinger L."/>
            <person name="Platzer M."/>
            <person name="Noegel A.A."/>
            <person name="Schaap P."/>
            <person name="Gloeckner G."/>
        </authorList>
    </citation>
    <scope>NUCLEOTIDE SEQUENCE [LARGE SCALE GENOMIC DNA]</scope>
    <source>
        <strain evidence="16">ATCC 26659 / Pp 5 / PN500</strain>
    </source>
</reference>
<dbReference type="CDD" id="cd00102">
    <property type="entry name" value="IPT"/>
    <property type="match status" value="1"/>
</dbReference>
<keyword evidence="3" id="KW-0245">EGF-like domain</keyword>
<comment type="similarity">
    <text evidence="2">Belongs to the integrin beta chain family.</text>
</comment>
<evidence type="ECO:0000313" key="16">
    <source>
        <dbReference type="Proteomes" id="UP000001396"/>
    </source>
</evidence>
<dbReference type="InterPro" id="IPR001304">
    <property type="entry name" value="C-type_lectin-like"/>
</dbReference>
<dbReference type="PANTHER" id="PTHR31378">
    <property type="entry name" value="EGF-LIKE DOMAIN-CONTAINING PROTEIN-RELATED-RELATED"/>
    <property type="match status" value="1"/>
</dbReference>
<keyword evidence="5 13" id="KW-0732">Signal</keyword>
<evidence type="ECO:0000256" key="12">
    <source>
        <dbReference type="SAM" id="Phobius"/>
    </source>
</evidence>
<dbReference type="InterPro" id="IPR016187">
    <property type="entry name" value="CTDL_fold"/>
</dbReference>
<dbReference type="InParanoid" id="D3BKA0"/>
<comment type="subcellular location">
    <subcellularLocation>
        <location evidence="1">Membrane</location>
        <topology evidence="1">Single-pass type I membrane protein</topology>
    </subcellularLocation>
</comment>
<proteinExistence type="inferred from homology"/>
<dbReference type="InterPro" id="IPR013783">
    <property type="entry name" value="Ig-like_fold"/>
</dbReference>
<dbReference type="RefSeq" id="XP_020430455.1">
    <property type="nucleotide sequence ID" value="XM_020579780.1"/>
</dbReference>
<organism evidence="15 16">
    <name type="scientific">Heterostelium pallidum (strain ATCC 26659 / Pp 5 / PN500)</name>
    <name type="common">Cellular slime mold</name>
    <name type="synonym">Polysphondylium pallidum</name>
    <dbReference type="NCBI Taxonomy" id="670386"/>
    <lineage>
        <taxon>Eukaryota</taxon>
        <taxon>Amoebozoa</taxon>
        <taxon>Evosea</taxon>
        <taxon>Eumycetozoa</taxon>
        <taxon>Dictyostelia</taxon>
        <taxon>Acytosteliales</taxon>
        <taxon>Acytosteliaceae</taxon>
        <taxon>Heterostelium</taxon>
    </lineage>
</organism>
<dbReference type="InterPro" id="IPR002909">
    <property type="entry name" value="IPT_dom"/>
</dbReference>
<sequence length="1142" mass="127245">MYSQRYYILLFSIILFQSVLGAFDILNFPTTGHNYEFVNLNLTALEAVEYCNNQTYLGNKGYLVTITSQEENNWLKSKSLTYFTTIKDFWISGSSSLEEPGIYYFDSGPEIGQLFYNIYNDTCGIFCDFTVIEPNLMFKANETHIQFYYPVNTWNNKNPTYKSPFICEYIGMELPNIEPIGTLGGKIEITNILGWNLLGQSSVYTVSFNNQRQETLNCQNVKVLSNTSLSCDLPAGSGAYNVTISNGSKQLKTNFRFSPPHISLIEPNFTQNSEVTISGFNFANDSFMKFYVTNNSYECINAKQIRNGVMVCTITLNINFNISFLPLMAVADGLNGQSIKPVFTYNNRYFSCWKSATYFNETLIYANKVYQEGMKAYMAIVETSDMANYFHRVCSNYGSSSIYYTGLIYNSFFTAINGPQAGQKVKYYDSNYTTLPTPISPASTYYSYDFITFTYTERIVNYSSGLLAEYYSVQPQFSTTKTYTVPTNGSTITMDINVYGSSLEQSFFTFRGVNTTFYRDYTIQSISIPIPAGAGVAPYPLSISTYFGSQILTSTNTQLIQYAAPVLQGSSKPEIFGDITISGTNFNKDPQLVSVMVNGNKPCTNPKMLTTHQKISCTLPSGYGTNSITINVNGSVSNSLSFTYIGPTINGTSKITNRGGNLTITGDNLFDDPNLLLVSVGSLKCENISIIKRNEVIQCQIPSINNNQTRQNVSLSLNGVKAPLFQFDLSTYPTVLYSTRGYFNTTTLLTIVGTNFVNISLAIDIESEPCYNITFYSDTNLTCYFNGQTPQPTEDSLYVNVSSFGISGGAFVFNYIFPNETKCPTSPAGQVCFGHGQCFEGKCKCDDGWTSNNNCSIPGTPSDPPIIDNGTIINPSGINFTSAFIYIRELDTLSQSIKVLAMSSVTWSQNNVTKELTGRFPNNETTIVRANLTVYNESTTINFAGETIFMPANSIKYIIEVTGWKFADQLNTLELIFQTKTDAISKDSCGRDIKVTADNSESAYQVISENAILNVNFAKRHYVDHRVMLSNYVVLPYDDPLVNKTEIINETSQFTLTIAIKTSSFNDYILVDPSISSLILTKTTTNNGCSKESNWKIIVIAVVCSVVGVAILVASAIIIRRKLKWQREDRSLKMREVSAKEQ</sequence>
<dbReference type="Gene3D" id="3.10.100.10">
    <property type="entry name" value="Mannose-Binding Protein A, subunit A"/>
    <property type="match status" value="1"/>
</dbReference>
<keyword evidence="9 12" id="KW-0472">Membrane</keyword>
<dbReference type="InterPro" id="IPR014756">
    <property type="entry name" value="Ig_E-set"/>
</dbReference>
<evidence type="ECO:0000256" key="9">
    <source>
        <dbReference type="ARBA" id="ARBA00023136"/>
    </source>
</evidence>
<feature type="transmembrane region" description="Helical" evidence="12">
    <location>
        <begin position="1095"/>
        <end position="1119"/>
    </location>
</feature>
<accession>D3BKA0</accession>
<evidence type="ECO:0000256" key="3">
    <source>
        <dbReference type="ARBA" id="ARBA00022536"/>
    </source>
</evidence>
<dbReference type="InterPro" id="IPR016186">
    <property type="entry name" value="C-type_lectin-like/link_sf"/>
</dbReference>
<dbReference type="PROSITE" id="PS50041">
    <property type="entry name" value="C_TYPE_LECTIN_2"/>
    <property type="match status" value="1"/>
</dbReference>
<dbReference type="Gene3D" id="2.60.40.10">
    <property type="entry name" value="Immunoglobulins"/>
    <property type="match status" value="1"/>
</dbReference>
<dbReference type="OMA" id="ANETHIQ"/>
<dbReference type="SUPFAM" id="SSF56436">
    <property type="entry name" value="C-type lectin-like"/>
    <property type="match status" value="1"/>
</dbReference>
<dbReference type="EMBL" id="ADBJ01000038">
    <property type="protein sequence ID" value="EFA78330.1"/>
    <property type="molecule type" value="Genomic_DNA"/>
</dbReference>
<dbReference type="Pfam" id="PF01833">
    <property type="entry name" value="TIG"/>
    <property type="match status" value="3"/>
</dbReference>
<comment type="caution">
    <text evidence="15">The sequence shown here is derived from an EMBL/GenBank/DDBJ whole genome shotgun (WGS) entry which is preliminary data.</text>
</comment>